<comment type="caution">
    <text evidence="1">The sequence shown here is derived from an EMBL/GenBank/DDBJ whole genome shotgun (WGS) entry which is preliminary data.</text>
</comment>
<dbReference type="SUPFAM" id="SSF52058">
    <property type="entry name" value="L domain-like"/>
    <property type="match status" value="1"/>
</dbReference>
<proteinExistence type="predicted"/>
<evidence type="ECO:0000313" key="2">
    <source>
        <dbReference type="Proteomes" id="UP001054902"/>
    </source>
</evidence>
<dbReference type="AlphaFoldDB" id="A0AAD3GZL5"/>
<dbReference type="InterPro" id="IPR026906">
    <property type="entry name" value="LRR_5"/>
</dbReference>
<dbReference type="InterPro" id="IPR032675">
    <property type="entry name" value="LRR_dom_sf"/>
</dbReference>
<dbReference type="InterPro" id="IPR053139">
    <property type="entry name" value="Surface_bspA-like"/>
</dbReference>
<dbReference type="Pfam" id="PF13306">
    <property type="entry name" value="LRR_5"/>
    <property type="match status" value="1"/>
</dbReference>
<accession>A0AAD3GZL5</accession>
<dbReference type="PANTHER" id="PTHR45661">
    <property type="entry name" value="SURFACE ANTIGEN"/>
    <property type="match status" value="1"/>
</dbReference>
<name>A0AAD3GZL5_9STRA</name>
<keyword evidence="2" id="KW-1185">Reference proteome</keyword>
<organism evidence="1 2">
    <name type="scientific">Chaetoceros tenuissimus</name>
    <dbReference type="NCBI Taxonomy" id="426638"/>
    <lineage>
        <taxon>Eukaryota</taxon>
        <taxon>Sar</taxon>
        <taxon>Stramenopiles</taxon>
        <taxon>Ochrophyta</taxon>
        <taxon>Bacillariophyta</taxon>
        <taxon>Coscinodiscophyceae</taxon>
        <taxon>Chaetocerotophycidae</taxon>
        <taxon>Chaetocerotales</taxon>
        <taxon>Chaetocerotaceae</taxon>
        <taxon>Chaetoceros</taxon>
    </lineage>
</organism>
<reference evidence="1 2" key="1">
    <citation type="journal article" date="2021" name="Sci. Rep.">
        <title>The genome of the diatom Chaetoceros tenuissimus carries an ancient integrated fragment of an extant virus.</title>
        <authorList>
            <person name="Hongo Y."/>
            <person name="Kimura K."/>
            <person name="Takaki Y."/>
            <person name="Yoshida Y."/>
            <person name="Baba S."/>
            <person name="Kobayashi G."/>
            <person name="Nagasaki K."/>
            <person name="Hano T."/>
            <person name="Tomaru Y."/>
        </authorList>
    </citation>
    <scope>NUCLEOTIDE SEQUENCE [LARGE SCALE GENOMIC DNA]</scope>
    <source>
        <strain evidence="1 2">NIES-3715</strain>
    </source>
</reference>
<gene>
    <name evidence="1" type="ORF">CTEN210_01147</name>
</gene>
<dbReference type="PANTHER" id="PTHR45661:SF3">
    <property type="entry name" value="IG-LIKE DOMAIN-CONTAINING PROTEIN"/>
    <property type="match status" value="1"/>
</dbReference>
<evidence type="ECO:0000313" key="1">
    <source>
        <dbReference type="EMBL" id="GFH44673.1"/>
    </source>
</evidence>
<sequence length="264" mass="30707">MRVQTEEWRRFIPGVRMYKGKKTCFYNGEKLWDEENRENLIYDEEELHSWEVIIVLPGVEVIPVGTFSGCENLKTVIMSDSVRRIENCAFEKCKSLAFVKLSRHVEYIRGWAFHFCESLTSIFIPPSCREIGDKAFQGCKKLIILHVPQHTQLGKNVIADTALIKASFFQTDDDGEYITREEVNDWIKSHHDDNQFSLHRACSTFNPLDEVIFDIVKRQGLKAFNKTDSIGVTPSQYLSNNSYSEIKEQKIIKRYILHMMGEII</sequence>
<dbReference type="Gene3D" id="3.80.10.10">
    <property type="entry name" value="Ribonuclease Inhibitor"/>
    <property type="match status" value="1"/>
</dbReference>
<evidence type="ECO:0008006" key="3">
    <source>
        <dbReference type="Google" id="ProtNLM"/>
    </source>
</evidence>
<dbReference type="EMBL" id="BLLK01000020">
    <property type="protein sequence ID" value="GFH44673.1"/>
    <property type="molecule type" value="Genomic_DNA"/>
</dbReference>
<dbReference type="Proteomes" id="UP001054902">
    <property type="component" value="Unassembled WGS sequence"/>
</dbReference>
<protein>
    <recommendedName>
        <fullName evidence="3">Leucine-rich repeat domain-containing protein</fullName>
    </recommendedName>
</protein>